<dbReference type="PANTHER" id="PTHR12483:SF73">
    <property type="entry name" value="COPPER TRANSPORT PROTEIN CTR3"/>
    <property type="match status" value="1"/>
</dbReference>
<sequence length="231" mass="25185">MDHSSHDMGATPTTSMDPTMTGMSASATTSMSMSMMGGCKISVIHLCYIMATRPENLLGGTWKYISVNDNSDDAIEGIFALSCIGVILLVISLEFVRRMQREYDRHIIRHATAAVTTINETAGAGKLADEGSHVSGSPVPNQIRGFNTASSRIARFLRPFNFRPSFLQQVVRGLLYMVQFGAAYFVMLLAMYYNGYIIICILIGAFLGFTLFGYDNLAPSGSHQETGTSCC</sequence>
<evidence type="ECO:0000256" key="3">
    <source>
        <dbReference type="ARBA" id="ARBA00022692"/>
    </source>
</evidence>
<keyword evidence="4 6" id="KW-1133">Transmembrane helix</keyword>
<dbReference type="EMBL" id="SAEB01000007">
    <property type="protein sequence ID" value="RVD84250.1"/>
    <property type="molecule type" value="Genomic_DNA"/>
</dbReference>
<proteinExistence type="inferred from homology"/>
<comment type="subcellular location">
    <subcellularLocation>
        <location evidence="1 6">Membrane</location>
        <topology evidence="1 6">Multi-pass membrane protein</topology>
    </subcellularLocation>
</comment>
<comment type="caution">
    <text evidence="8">The sequence shown here is derived from an EMBL/GenBank/DDBJ whole genome shotgun (WGS) entry which is preliminary data.</text>
</comment>
<name>A0A436ZZ44_ARTFL</name>
<dbReference type="STRING" id="97331.A0A436ZZ44"/>
<keyword evidence="6" id="KW-0406">Ion transport</keyword>
<dbReference type="AlphaFoldDB" id="A0A436ZZ44"/>
<dbReference type="Pfam" id="PF04145">
    <property type="entry name" value="Ctr"/>
    <property type="match status" value="1"/>
</dbReference>
<dbReference type="GO" id="GO:0016020">
    <property type="term" value="C:membrane"/>
    <property type="evidence" value="ECO:0007669"/>
    <property type="project" value="UniProtKB-SubCell"/>
</dbReference>
<dbReference type="InterPro" id="IPR007274">
    <property type="entry name" value="Cop_transporter"/>
</dbReference>
<evidence type="ECO:0000256" key="1">
    <source>
        <dbReference type="ARBA" id="ARBA00004141"/>
    </source>
</evidence>
<feature type="transmembrane region" description="Helical" evidence="6">
    <location>
        <begin position="77"/>
        <end position="96"/>
    </location>
</feature>
<organism evidence="8 9">
    <name type="scientific">Arthrobotrys flagrans</name>
    <name type="common">Nematode-trapping fungus</name>
    <name type="synonym">Trichothecium flagrans</name>
    <dbReference type="NCBI Taxonomy" id="97331"/>
    <lineage>
        <taxon>Eukaryota</taxon>
        <taxon>Fungi</taxon>
        <taxon>Dikarya</taxon>
        <taxon>Ascomycota</taxon>
        <taxon>Pezizomycotina</taxon>
        <taxon>Orbiliomycetes</taxon>
        <taxon>Orbiliales</taxon>
        <taxon>Orbiliaceae</taxon>
        <taxon>Arthrobotrys</taxon>
    </lineage>
</organism>
<keyword evidence="5 6" id="KW-0472">Membrane</keyword>
<accession>A0A436ZZ44</accession>
<gene>
    <name evidence="8" type="ORF">DFL_006011</name>
</gene>
<evidence type="ECO:0000313" key="8">
    <source>
        <dbReference type="EMBL" id="RVD84250.1"/>
    </source>
</evidence>
<evidence type="ECO:0000256" key="5">
    <source>
        <dbReference type="ARBA" id="ARBA00023136"/>
    </source>
</evidence>
<dbReference type="GO" id="GO:0005375">
    <property type="term" value="F:copper ion transmembrane transporter activity"/>
    <property type="evidence" value="ECO:0007669"/>
    <property type="project" value="UniProtKB-UniRule"/>
</dbReference>
<comment type="similarity">
    <text evidence="2 6">Belongs to the copper transporter (Ctr) (TC 1.A.56) family. SLC31A subfamily.</text>
</comment>
<feature type="region of interest" description="Disordered" evidence="7">
    <location>
        <begin position="1"/>
        <end position="23"/>
    </location>
</feature>
<dbReference type="PANTHER" id="PTHR12483">
    <property type="entry name" value="SOLUTE CARRIER FAMILY 31 COPPER TRANSPORTERS"/>
    <property type="match status" value="1"/>
</dbReference>
<dbReference type="Proteomes" id="UP000283090">
    <property type="component" value="Unassembled WGS sequence"/>
</dbReference>
<evidence type="ECO:0000256" key="7">
    <source>
        <dbReference type="SAM" id="MobiDB-lite"/>
    </source>
</evidence>
<keyword evidence="6" id="KW-0813">Transport</keyword>
<dbReference type="OrthoDB" id="161814at2759"/>
<keyword evidence="6" id="KW-0187">Copper transport</keyword>
<dbReference type="RefSeq" id="XP_067489794.1">
    <property type="nucleotide sequence ID" value="XM_067635357.1"/>
</dbReference>
<protein>
    <recommendedName>
        <fullName evidence="6">Copper transport protein</fullName>
    </recommendedName>
</protein>
<dbReference type="GeneID" id="93588322"/>
<keyword evidence="3 6" id="KW-0812">Transmembrane</keyword>
<dbReference type="VEuPathDB" id="FungiDB:DFL_006011"/>
<feature type="transmembrane region" description="Helical" evidence="6">
    <location>
        <begin position="196"/>
        <end position="214"/>
    </location>
</feature>
<evidence type="ECO:0000256" key="2">
    <source>
        <dbReference type="ARBA" id="ARBA00006921"/>
    </source>
</evidence>
<keyword evidence="9" id="KW-1185">Reference proteome</keyword>
<evidence type="ECO:0000256" key="4">
    <source>
        <dbReference type="ARBA" id="ARBA00022989"/>
    </source>
</evidence>
<evidence type="ECO:0000256" key="6">
    <source>
        <dbReference type="RuleBase" id="RU367022"/>
    </source>
</evidence>
<keyword evidence="6" id="KW-0186">Copper</keyword>
<reference evidence="8 9" key="1">
    <citation type="submission" date="2019-01" db="EMBL/GenBank/DDBJ databases">
        <title>Intercellular communication is required for trap formation in the nematode-trapping fungus Duddingtonia flagrans.</title>
        <authorList>
            <person name="Youssar L."/>
            <person name="Wernet V."/>
            <person name="Hensel N."/>
            <person name="Hildebrandt H.-G."/>
            <person name="Fischer R."/>
        </authorList>
    </citation>
    <scope>NUCLEOTIDE SEQUENCE [LARGE SCALE GENOMIC DNA]</scope>
    <source>
        <strain evidence="8 9">CBS H-5679</strain>
    </source>
</reference>
<evidence type="ECO:0000313" key="9">
    <source>
        <dbReference type="Proteomes" id="UP000283090"/>
    </source>
</evidence>